<protein>
    <recommendedName>
        <fullName evidence="5">NADH dehydrogenase [ubiquinone] 1 alpha subcomplex subunit 7</fullName>
    </recommendedName>
    <alternativeName>
        <fullName evidence="14">Complex I-B14.5a</fullName>
    </alternativeName>
    <alternativeName>
        <fullName evidence="13">NADH-ubiquinone oxidoreductase subunit B14.5a</fullName>
    </alternativeName>
</protein>
<evidence type="ECO:0000256" key="9">
    <source>
        <dbReference type="ARBA" id="ARBA00022982"/>
    </source>
</evidence>
<reference evidence="16 17" key="1">
    <citation type="submission" date="2022-12" db="EMBL/GenBank/DDBJ databases">
        <title>Chromosome-level genome assembly of true bugs.</title>
        <authorList>
            <person name="Ma L."/>
            <person name="Li H."/>
        </authorList>
    </citation>
    <scope>NUCLEOTIDE SEQUENCE [LARGE SCALE GENOMIC DNA]</scope>
    <source>
        <strain evidence="16">Lab_2022b</strain>
    </source>
</reference>
<evidence type="ECO:0000313" key="17">
    <source>
        <dbReference type="Proteomes" id="UP001461498"/>
    </source>
</evidence>
<keyword evidence="10" id="KW-0007">Acetylation</keyword>
<evidence type="ECO:0000256" key="11">
    <source>
        <dbReference type="ARBA" id="ARBA00023128"/>
    </source>
</evidence>
<comment type="subcellular location">
    <subcellularLocation>
        <location evidence="2">Mitochondrion inner membrane</location>
        <topology evidence="2">Peripheral membrane protein</topology>
        <orientation evidence="2">Matrix side</orientation>
    </subcellularLocation>
</comment>
<keyword evidence="11" id="KW-0496">Mitochondrion</keyword>
<name>A0AAW1DGS7_9HEMI</name>
<keyword evidence="12" id="KW-0472">Membrane</keyword>
<evidence type="ECO:0000256" key="7">
    <source>
        <dbReference type="ARBA" id="ARBA00022660"/>
    </source>
</evidence>
<evidence type="ECO:0000256" key="1">
    <source>
        <dbReference type="ARBA" id="ARBA00003195"/>
    </source>
</evidence>
<evidence type="ECO:0000256" key="6">
    <source>
        <dbReference type="ARBA" id="ARBA00022448"/>
    </source>
</evidence>
<evidence type="ECO:0000313" key="16">
    <source>
        <dbReference type="EMBL" id="KAK9509240.1"/>
    </source>
</evidence>
<evidence type="ECO:0000256" key="8">
    <source>
        <dbReference type="ARBA" id="ARBA00022792"/>
    </source>
</evidence>
<evidence type="ECO:0000256" key="2">
    <source>
        <dbReference type="ARBA" id="ARBA00004443"/>
    </source>
</evidence>
<keyword evidence="8" id="KW-0999">Mitochondrion inner membrane</keyword>
<evidence type="ECO:0000256" key="12">
    <source>
        <dbReference type="ARBA" id="ARBA00023136"/>
    </source>
</evidence>
<sequence>MMSKKVEIRSVSNAIAALRNALLGREHTSHLRYKDLSAPRSYPSPDIPRGPAHKLSNNYYYDRDPRRQAATPQVIYSASSEQIQNSRGVQEQSPKLTATPGSIGFEDSILY</sequence>
<dbReference type="PANTHER" id="PTHR12485:SF1">
    <property type="entry name" value="NADH DEHYDROGENASE [UBIQUINONE] 1 ALPHA SUBCOMPLEX SUBUNIT 7"/>
    <property type="match status" value="1"/>
</dbReference>
<keyword evidence="9" id="KW-0249">Electron transport</keyword>
<comment type="similarity">
    <text evidence="3">Belongs to the complex I NDUFA7 subunit family.</text>
</comment>
<feature type="region of interest" description="Disordered" evidence="15">
    <location>
        <begin position="71"/>
        <end position="111"/>
    </location>
</feature>
<evidence type="ECO:0000256" key="4">
    <source>
        <dbReference type="ARBA" id="ARBA00011533"/>
    </source>
</evidence>
<dbReference type="Pfam" id="PF07347">
    <property type="entry name" value="CI-B14_5a"/>
    <property type="match status" value="1"/>
</dbReference>
<comment type="function">
    <text evidence="1">Accessory subunit of the mitochondrial membrane respiratory chain NADH dehydrogenase (Complex I), that is believed not to be involved in catalysis. Complex I functions in the transfer of electrons from NADH to the respiratory chain. The immediate electron acceptor for the enzyme is believed to be ubiquinone.</text>
</comment>
<keyword evidence="17" id="KW-1185">Reference proteome</keyword>
<dbReference type="AlphaFoldDB" id="A0AAW1DGS7"/>
<evidence type="ECO:0000256" key="3">
    <source>
        <dbReference type="ARBA" id="ARBA00005482"/>
    </source>
</evidence>
<comment type="subunit">
    <text evidence="4">Complex I is composed of 45 different subunits.</text>
</comment>
<dbReference type="GO" id="GO:0006120">
    <property type="term" value="P:mitochondrial electron transport, NADH to ubiquinone"/>
    <property type="evidence" value="ECO:0007669"/>
    <property type="project" value="TreeGrafter"/>
</dbReference>
<dbReference type="EMBL" id="JAPXFL010000003">
    <property type="protein sequence ID" value="KAK9509240.1"/>
    <property type="molecule type" value="Genomic_DNA"/>
</dbReference>
<dbReference type="GO" id="GO:0005743">
    <property type="term" value="C:mitochondrial inner membrane"/>
    <property type="evidence" value="ECO:0007669"/>
    <property type="project" value="UniProtKB-SubCell"/>
</dbReference>
<accession>A0AAW1DGS7</accession>
<comment type="caution">
    <text evidence="16">The sequence shown here is derived from an EMBL/GenBank/DDBJ whole genome shotgun (WGS) entry which is preliminary data.</text>
</comment>
<evidence type="ECO:0000256" key="14">
    <source>
        <dbReference type="ARBA" id="ARBA00033401"/>
    </source>
</evidence>
<feature type="compositionally biased region" description="Polar residues" evidence="15">
    <location>
        <begin position="71"/>
        <end position="100"/>
    </location>
</feature>
<gene>
    <name evidence="16" type="ORF">O3M35_006595</name>
</gene>
<evidence type="ECO:0000256" key="10">
    <source>
        <dbReference type="ARBA" id="ARBA00022990"/>
    </source>
</evidence>
<evidence type="ECO:0000256" key="13">
    <source>
        <dbReference type="ARBA" id="ARBA00030360"/>
    </source>
</evidence>
<organism evidence="16 17">
    <name type="scientific">Rhynocoris fuscipes</name>
    <dbReference type="NCBI Taxonomy" id="488301"/>
    <lineage>
        <taxon>Eukaryota</taxon>
        <taxon>Metazoa</taxon>
        <taxon>Ecdysozoa</taxon>
        <taxon>Arthropoda</taxon>
        <taxon>Hexapoda</taxon>
        <taxon>Insecta</taxon>
        <taxon>Pterygota</taxon>
        <taxon>Neoptera</taxon>
        <taxon>Paraneoptera</taxon>
        <taxon>Hemiptera</taxon>
        <taxon>Heteroptera</taxon>
        <taxon>Panheteroptera</taxon>
        <taxon>Cimicomorpha</taxon>
        <taxon>Reduviidae</taxon>
        <taxon>Harpactorinae</taxon>
        <taxon>Harpactorini</taxon>
        <taxon>Rhynocoris</taxon>
    </lineage>
</organism>
<evidence type="ECO:0000256" key="15">
    <source>
        <dbReference type="SAM" id="MobiDB-lite"/>
    </source>
</evidence>
<dbReference type="InterPro" id="IPR009947">
    <property type="entry name" value="NDUA7"/>
</dbReference>
<feature type="region of interest" description="Disordered" evidence="15">
    <location>
        <begin position="34"/>
        <end position="59"/>
    </location>
</feature>
<keyword evidence="7" id="KW-0679">Respiratory chain</keyword>
<dbReference type="Proteomes" id="UP001461498">
    <property type="component" value="Unassembled WGS sequence"/>
</dbReference>
<dbReference type="PANTHER" id="PTHR12485">
    <property type="entry name" value="NADH-UBIQUINONE OXIDOREDUCTASE SUBUNIT B"/>
    <property type="match status" value="1"/>
</dbReference>
<evidence type="ECO:0000256" key="5">
    <source>
        <dbReference type="ARBA" id="ARBA00016383"/>
    </source>
</evidence>
<keyword evidence="6" id="KW-0813">Transport</keyword>
<proteinExistence type="inferred from homology"/>